<feature type="compositionally biased region" description="Basic and acidic residues" evidence="4">
    <location>
        <begin position="100"/>
        <end position="112"/>
    </location>
</feature>
<dbReference type="InterPro" id="IPR036964">
    <property type="entry name" value="RASGEF_cat_dom_sf"/>
</dbReference>
<dbReference type="InterPro" id="IPR023578">
    <property type="entry name" value="Ras_GEF_dom_sf"/>
</dbReference>
<dbReference type="PANTHER" id="PTHR23113:SF224">
    <property type="entry name" value="RAP GUANINE NUCLEOTIDE EXCHANGE FACTOR 1"/>
    <property type="match status" value="1"/>
</dbReference>
<dbReference type="FunFam" id="1.10.840.10:FF:000009">
    <property type="entry name" value="rap guanine nucleotide exchange factor 1"/>
    <property type="match status" value="1"/>
</dbReference>
<evidence type="ECO:0000256" key="4">
    <source>
        <dbReference type="SAM" id="MobiDB-lite"/>
    </source>
</evidence>
<feature type="compositionally biased region" description="Acidic residues" evidence="4">
    <location>
        <begin position="1147"/>
        <end position="1158"/>
    </location>
</feature>
<proteinExistence type="predicted"/>
<dbReference type="EMBL" id="SDOV01000009">
    <property type="protein sequence ID" value="KAH7636627.1"/>
    <property type="molecule type" value="Genomic_DNA"/>
</dbReference>
<dbReference type="InterPro" id="IPR008937">
    <property type="entry name" value="Ras-like_GEF"/>
</dbReference>
<dbReference type="GO" id="GO:0007265">
    <property type="term" value="P:Ras protein signal transduction"/>
    <property type="evidence" value="ECO:0007669"/>
    <property type="project" value="TreeGrafter"/>
</dbReference>
<dbReference type="SMART" id="SM00229">
    <property type="entry name" value="RasGEFN"/>
    <property type="match status" value="1"/>
</dbReference>
<dbReference type="GO" id="GO:0005085">
    <property type="term" value="F:guanyl-nucleotide exchange factor activity"/>
    <property type="evidence" value="ECO:0007669"/>
    <property type="project" value="UniProtKB-KW"/>
</dbReference>
<feature type="compositionally biased region" description="Low complexity" evidence="4">
    <location>
        <begin position="645"/>
        <end position="682"/>
    </location>
</feature>
<feature type="region of interest" description="Disordered" evidence="4">
    <location>
        <begin position="90"/>
        <end position="112"/>
    </location>
</feature>
<comment type="caution">
    <text evidence="7">The sequence shown here is derived from an EMBL/GenBank/DDBJ whole genome shotgun (WGS) entry which is preliminary data.</text>
</comment>
<evidence type="ECO:0000256" key="3">
    <source>
        <dbReference type="PROSITE-ProRule" id="PRU00168"/>
    </source>
</evidence>
<dbReference type="CDD" id="cd00155">
    <property type="entry name" value="RasGEF"/>
    <property type="match status" value="1"/>
</dbReference>
<accession>A0A9D4NRJ5</accession>
<organism evidence="7">
    <name type="scientific">Dermatophagoides farinae</name>
    <name type="common">American house dust mite</name>
    <dbReference type="NCBI Taxonomy" id="6954"/>
    <lineage>
        <taxon>Eukaryota</taxon>
        <taxon>Metazoa</taxon>
        <taxon>Ecdysozoa</taxon>
        <taxon>Arthropoda</taxon>
        <taxon>Chelicerata</taxon>
        <taxon>Arachnida</taxon>
        <taxon>Acari</taxon>
        <taxon>Acariformes</taxon>
        <taxon>Sarcoptiformes</taxon>
        <taxon>Astigmata</taxon>
        <taxon>Psoroptidia</taxon>
        <taxon>Analgoidea</taxon>
        <taxon>Pyroglyphidae</taxon>
        <taxon>Dermatophagoidinae</taxon>
        <taxon>Dermatophagoides</taxon>
    </lineage>
</organism>
<feature type="region of interest" description="Disordered" evidence="4">
    <location>
        <begin position="474"/>
        <end position="497"/>
    </location>
</feature>
<dbReference type="GO" id="GO:0005886">
    <property type="term" value="C:plasma membrane"/>
    <property type="evidence" value="ECO:0007669"/>
    <property type="project" value="TreeGrafter"/>
</dbReference>
<protein>
    <recommendedName>
        <fullName evidence="2">CRK SH3-binding GNRP</fullName>
    </recommendedName>
</protein>
<sequence length="1647" mass="186043">MSTMATASLAFVANGNPASVAIPSAKNRKVPFKKVFSSSQLTTNSINNQPQQQQSRSSICSMNSFQLLNHEKSHLSSSLPGMYEQIADDEQRQSLRTTSQRHDGHSSRHHEKEFNFNGHTVLTRPKAVISTSTSNKSESGHLLNTIPIAAIEPSLIGSLASYLADLKHFNADKYCKEIELMLKYFEDAVRKDKLELLNGSCNILIETIALNCARLRDTYLHLQQVQLRLQILCTIHMEDNGDTNVSNKRTSPIIEATNELYKNLSDLVKWSDEIYLRQQVRHLYSSDMDPSQWNMMDHANEHNEPIPRQLIDDGSRISRLVFISFKNLVKAYRNLECELRKCYQDYLYNNSKLADYIMADAASQRLQDNETSLAMQESIQQAIRRRSITPPPKYDRIDLTLENSHQSIRKMANGSTSTIASLLSSNSSHSATTNSSTSSTSPSAIFRTHRFIPNIISHQAQKMAQHFELKKFRSNAQHGGKKDSLSRQQEKGSQQHLSENQTMLSFLFSLSNSSSSLKRSESASNIHRINTNILLPKHLLQMSTEPNSPSSNRSPTSDRHLIPQHQPRKHSINEGVPTDTSHQTYQPLPTLKQTVDSKSFDDHHSSDTGTLRLHQSQQSSNSPKKQTLKTNSSSSPPPLPPKTYNRGSNSTTTSSSSSLNNSGRSSIASNTSTMSSSSLNMSKDTNLRNCHSRMKDCDSGFGSSTSGMPSNSNHYQQPIEKQNSIDFACRNFGKDPKTVKAEVTAIVSNTQDSGYSQVTLRSKKNDRRNRTRTIHDSVADDENNNCTTASSSHTIVELDGNNETERCSSSSPPPLPAPDSFLCSAIETHDSLTNKNIMEEKENSEENIMHSYPNQNAGSSPTSECCCCCCSNRSMIRTYRKPGTNRRPLSMHQPLIKSRSLAVNTNNSMLNRQPSSCCCCSTQIDESHRQQLPRRPSLSMHETPSLSPPPLPPKRNLHAYMGMVGNYCSPTVDHSGHTTLRATKSMFCEKPSPLHIKNHHNSQASSSNSSISTATTCSSFSSITDRLSQPHDTSIVDPTDQYEHLPMAPSPPPESPLPNLPPRRGQVIDLLPPPIRSRSTATNTQATEWPIAISSSDHVQPHCQHHHPHHDHNHHHHHHKILSINPIESNNQHDHSTIIDQQRSTIEELDESSSDNDEEKMFTLETTTDSEGSSADTQAALTTNSSELITTDMIRGGQIDALIIKATQASMDSDDETFVDCFLSTYRSFISANDLLTKLTFRYRYFSGGQTSSSSSSSTNNNNNNTTTDIIRQSVARKVVNFITLFIAKIYIYDFDKQLLNTMMEFIYQLVNKGDLVNAKFLREKCYEKLRLKEREFRRQQQQQQRQYQLQSNDSFDGQQQNDNNNNVGHVTSFKPMTAPNVNTVDIVHLKTWNLLDFKAEHLAEQMTLLDSRLFYKIEPPEILIWAKEQKEECIPNLSTFTEHFNNMSYWTRSQILKCQEQKEREKFMLKFLKIMKYLRKLNNFNSYLAILSAIDCAPISRLDWPKNVTDMIREYGSLIDSSSSFRTYRNILANSKPPCIPYIGLILQDLTFVHIGNSDILPDGKINWCKHYKQYKILCQMAQFKQCQYSINENENIVAFFGNFQDFLPENVMWQISDSLKPRSINSSTSLSVMNTNAKKNLVHND</sequence>
<dbReference type="InterPro" id="IPR000651">
    <property type="entry name" value="Ras-like_Gua-exchang_fac_N"/>
</dbReference>
<dbReference type="PANTHER" id="PTHR23113">
    <property type="entry name" value="GUANINE NUCLEOTIDE EXCHANGE FACTOR"/>
    <property type="match status" value="1"/>
</dbReference>
<feature type="compositionally biased region" description="Basic and acidic residues" evidence="4">
    <location>
        <begin position="480"/>
        <end position="490"/>
    </location>
</feature>
<evidence type="ECO:0000256" key="1">
    <source>
        <dbReference type="ARBA" id="ARBA00022658"/>
    </source>
</evidence>
<feature type="compositionally biased region" description="Low complexity" evidence="4">
    <location>
        <begin position="615"/>
        <end position="625"/>
    </location>
</feature>
<feature type="region of interest" description="Disordered" evidence="4">
    <location>
        <begin position="1248"/>
        <end position="1267"/>
    </location>
</feature>
<feature type="region of interest" description="Disordered" evidence="4">
    <location>
        <begin position="1341"/>
        <end position="1373"/>
    </location>
</feature>
<reference evidence="7" key="1">
    <citation type="submission" date="2020-06" db="EMBL/GenBank/DDBJ databases">
        <authorList>
            <person name="Ji K."/>
            <person name="Li J."/>
        </authorList>
    </citation>
    <scope>NUCLEOTIDE SEQUENCE</scope>
    <source>
        <strain evidence="7">JKM2019</strain>
        <tissue evidence="7">Whole body</tissue>
    </source>
</reference>
<feature type="region of interest" description="Disordered" evidence="4">
    <location>
        <begin position="1099"/>
        <end position="1120"/>
    </location>
</feature>
<dbReference type="Proteomes" id="UP000828236">
    <property type="component" value="Unassembled WGS sequence"/>
</dbReference>
<dbReference type="SMART" id="SM00147">
    <property type="entry name" value="RasGEF"/>
    <property type="match status" value="1"/>
</dbReference>
<dbReference type="SUPFAM" id="SSF48366">
    <property type="entry name" value="Ras GEF"/>
    <property type="match status" value="1"/>
</dbReference>
<evidence type="ECO:0000259" key="5">
    <source>
        <dbReference type="PROSITE" id="PS50009"/>
    </source>
</evidence>
<feature type="compositionally biased region" description="Low complexity" evidence="4">
    <location>
        <begin position="543"/>
        <end position="555"/>
    </location>
</feature>
<gene>
    <name evidence="7" type="ORF">HUG17_6833</name>
</gene>
<feature type="region of interest" description="Disordered" evidence="4">
    <location>
        <begin position="930"/>
        <end position="956"/>
    </location>
</feature>
<dbReference type="InterPro" id="IPR001895">
    <property type="entry name" value="RASGEF_cat_dom"/>
</dbReference>
<dbReference type="Pfam" id="PF00618">
    <property type="entry name" value="RasGEF_N"/>
    <property type="match status" value="1"/>
</dbReference>
<evidence type="ECO:0000313" key="7">
    <source>
        <dbReference type="EMBL" id="KAH7636627.1"/>
    </source>
</evidence>
<dbReference type="PROSITE" id="PS50212">
    <property type="entry name" value="RASGEF_NTER"/>
    <property type="match status" value="1"/>
</dbReference>
<dbReference type="Pfam" id="PF00617">
    <property type="entry name" value="RasGEF"/>
    <property type="match status" value="1"/>
</dbReference>
<evidence type="ECO:0000256" key="2">
    <source>
        <dbReference type="ARBA" id="ARBA00083313"/>
    </source>
</evidence>
<feature type="compositionally biased region" description="Low complexity" evidence="4">
    <location>
        <begin position="1251"/>
        <end position="1267"/>
    </location>
</feature>
<feature type="compositionally biased region" description="Low complexity" evidence="4">
    <location>
        <begin position="1341"/>
        <end position="1367"/>
    </location>
</feature>
<reference evidence="7" key="2">
    <citation type="journal article" date="2021" name="World Allergy Organ. J.">
        <title>Chromosome-level assembly of Dermatophagoides farinae genome and transcriptome reveals two novel allergens Der f 37 and Der f 39.</title>
        <authorList>
            <person name="Chen J."/>
            <person name="Cai Z."/>
            <person name="Fan D."/>
            <person name="Hu J."/>
            <person name="Hou Y."/>
            <person name="He Y."/>
            <person name="Zhang Z."/>
            <person name="Zhao Z."/>
            <person name="Gao P."/>
            <person name="Hu W."/>
            <person name="Sun J."/>
            <person name="Li J."/>
            <person name="Ji K."/>
        </authorList>
    </citation>
    <scope>NUCLEOTIDE SEQUENCE</scope>
    <source>
        <strain evidence="7">JKM2019</strain>
    </source>
</reference>
<dbReference type="PROSITE" id="PS50009">
    <property type="entry name" value="RASGEF_CAT"/>
    <property type="match status" value="1"/>
</dbReference>
<name>A0A9D4NRJ5_DERFA</name>
<keyword evidence="1 3" id="KW-0344">Guanine-nucleotide releasing factor</keyword>
<dbReference type="Gene3D" id="1.20.870.10">
    <property type="entry name" value="Son of sevenless (SoS) protein Chain: S domain 1"/>
    <property type="match status" value="1"/>
</dbReference>
<feature type="domain" description="N-terminal Ras-GEF" evidence="6">
    <location>
        <begin position="1190"/>
        <end position="1331"/>
    </location>
</feature>
<feature type="compositionally biased region" description="Low complexity" evidence="4">
    <location>
        <begin position="1001"/>
        <end position="1024"/>
    </location>
</feature>
<feature type="region of interest" description="Disordered" evidence="4">
    <location>
        <begin position="991"/>
        <end position="1070"/>
    </location>
</feature>
<evidence type="ECO:0000259" key="6">
    <source>
        <dbReference type="PROSITE" id="PS50212"/>
    </source>
</evidence>
<feature type="compositionally biased region" description="Polar residues" evidence="4">
    <location>
        <begin position="578"/>
        <end position="594"/>
    </location>
</feature>
<feature type="compositionally biased region" description="Pro residues" evidence="4">
    <location>
        <begin position="1048"/>
        <end position="1061"/>
    </location>
</feature>
<dbReference type="Gene3D" id="1.10.840.10">
    <property type="entry name" value="Ras guanine-nucleotide exchange factors catalytic domain"/>
    <property type="match status" value="1"/>
</dbReference>
<feature type="compositionally biased region" description="Basic residues" evidence="4">
    <location>
        <begin position="1103"/>
        <end position="1120"/>
    </location>
</feature>
<feature type="region of interest" description="Disordered" evidence="4">
    <location>
        <begin position="1139"/>
        <end position="1158"/>
    </location>
</feature>
<feature type="region of interest" description="Disordered" evidence="4">
    <location>
        <begin position="542"/>
        <end position="691"/>
    </location>
</feature>
<feature type="domain" description="Ras-GEF" evidence="5">
    <location>
        <begin position="1399"/>
        <end position="1624"/>
    </location>
</feature>
<dbReference type="CDD" id="cd06224">
    <property type="entry name" value="REM"/>
    <property type="match status" value="1"/>
</dbReference>